<evidence type="ECO:0000256" key="1">
    <source>
        <dbReference type="SAM" id="SignalP"/>
    </source>
</evidence>
<gene>
    <name evidence="2" type="ORF">C8035_v005039</name>
</gene>
<reference evidence="2 3" key="1">
    <citation type="submission" date="2018-11" db="EMBL/GenBank/DDBJ databases">
        <title>Genome sequence and assembly of Colletotrichum spinosum.</title>
        <authorList>
            <person name="Gan P."/>
            <person name="Shirasu K."/>
        </authorList>
    </citation>
    <scope>NUCLEOTIDE SEQUENCE [LARGE SCALE GENOMIC DNA]</scope>
    <source>
        <strain evidence="2 3">CBS 515.97</strain>
    </source>
</reference>
<keyword evidence="1" id="KW-0732">Signal</keyword>
<evidence type="ECO:0000313" key="3">
    <source>
        <dbReference type="Proteomes" id="UP000295083"/>
    </source>
</evidence>
<evidence type="ECO:0000313" key="2">
    <source>
        <dbReference type="EMBL" id="TDZ36615.1"/>
    </source>
</evidence>
<dbReference type="AlphaFoldDB" id="A0A4R8QM00"/>
<feature type="chain" id="PRO_5020332751" evidence="1">
    <location>
        <begin position="30"/>
        <end position="371"/>
    </location>
</feature>
<keyword evidence="3" id="KW-1185">Reference proteome</keyword>
<dbReference type="EMBL" id="QAPG01000030">
    <property type="protein sequence ID" value="TDZ36615.1"/>
    <property type="molecule type" value="Genomic_DNA"/>
</dbReference>
<dbReference type="Proteomes" id="UP000295083">
    <property type="component" value="Unassembled WGS sequence"/>
</dbReference>
<accession>A0A4R8QM00</accession>
<name>A0A4R8QM00_9PEZI</name>
<feature type="signal peptide" evidence="1">
    <location>
        <begin position="1"/>
        <end position="29"/>
    </location>
</feature>
<protein>
    <submittedName>
        <fullName evidence="2">Uncharacterized protein</fullName>
    </submittedName>
</protein>
<organism evidence="2 3">
    <name type="scientific">Colletotrichum spinosum</name>
    <dbReference type="NCBI Taxonomy" id="1347390"/>
    <lineage>
        <taxon>Eukaryota</taxon>
        <taxon>Fungi</taxon>
        <taxon>Dikarya</taxon>
        <taxon>Ascomycota</taxon>
        <taxon>Pezizomycotina</taxon>
        <taxon>Sordariomycetes</taxon>
        <taxon>Hypocreomycetidae</taxon>
        <taxon>Glomerellales</taxon>
        <taxon>Glomerellaceae</taxon>
        <taxon>Colletotrichum</taxon>
        <taxon>Colletotrichum orbiculare species complex</taxon>
    </lineage>
</organism>
<sequence>MASATSPLVSRGFCLILSLLLLRVGLVSTSPTPSFGHDRNVIPFSEDALSKRAEPKFRSFSPQWRGRIEKGKYLLSLFPVSNEGAQQLNDGNPVASEWQDPEAAARWGWTSEIKLAPFPTTSRVKYDENLPSFRNNLNIPFADEDHFVDPSENALCLSKHNQGFELEGGGNGEPTNAVYKNVYNPSSGAIVFDSNLSPEYQKNRYKKGDVPKLKQLSDLAYFQWLKACEEKNVHPSNIRAIFRAHITYPATFNIVKQAVMGEGKAKIPLWDQRLTFSMDKRPGQAILGTTHGAGAALFLIQHKETLGLKRIKDVTVWCFREKEDDPDDRLNTHLFLRFTVVSTWLMSDRRVSSNILSRRMLEKLSSRKENP</sequence>
<proteinExistence type="predicted"/>
<comment type="caution">
    <text evidence="2">The sequence shown here is derived from an EMBL/GenBank/DDBJ whole genome shotgun (WGS) entry which is preliminary data.</text>
</comment>